<dbReference type="RefSeq" id="WP_005613976.1">
    <property type="nucleotide sequence ID" value="NZ_BMNO01000006.1"/>
</dbReference>
<dbReference type="EMBL" id="RBTX01000399">
    <property type="protein sequence ID" value="RMU31772.1"/>
    <property type="molecule type" value="Genomic_DNA"/>
</dbReference>
<dbReference type="AlphaFoldDB" id="A0A3M5TE64"/>
<sequence>MSTIDFSLLGTYRYDALDRLANMESAGQEPVSRFYRESHLTTSTKGASHHSVVQTEDFLLGLRRVESGQVLFDLLATDQSNSVLQSLEVTQGTAFAYSPYGFQSPRTALHGAPGFTGQTPDPITGHYWLGNGARVFNPTLMRFNTPDTLSPFAEGGLNSYAYCVGDPVNYSDPTGHFPLKMLAMVFTRAKNFRVPAALRVNVDEVISTSRQAMTRSPDFSGKVSGARNYLRQCLGELDKRNTFINKLDSVNENLISHGNDALSKSHAGYYLRLARKVNAGEMSNTSAHVAAAQKWMPQILDPRTRSDGLVGTAFNLGGAFGEGVNDHKRYKTGLALTGSASSKARDIRSTTGSP</sequence>
<dbReference type="SUPFAM" id="SSF56399">
    <property type="entry name" value="ADP-ribosylation"/>
    <property type="match status" value="1"/>
</dbReference>
<dbReference type="Proteomes" id="UP000281514">
    <property type="component" value="Unassembled WGS sequence"/>
</dbReference>
<dbReference type="PANTHER" id="PTHR32305:SF15">
    <property type="entry name" value="PROTEIN RHSA-RELATED"/>
    <property type="match status" value="1"/>
</dbReference>
<proteinExistence type="predicted"/>
<dbReference type="PANTHER" id="PTHR32305">
    <property type="match status" value="1"/>
</dbReference>
<accession>A0A3M5TE64</accession>
<gene>
    <name evidence="1" type="ORF">ALP32_104298</name>
</gene>
<dbReference type="NCBIfam" id="TIGR03696">
    <property type="entry name" value="Rhs_assc_core"/>
    <property type="match status" value="1"/>
</dbReference>
<evidence type="ECO:0000313" key="2">
    <source>
        <dbReference type="Proteomes" id="UP000281514"/>
    </source>
</evidence>
<evidence type="ECO:0000313" key="1">
    <source>
        <dbReference type="EMBL" id="RMU31772.1"/>
    </source>
</evidence>
<dbReference type="InterPro" id="IPR050708">
    <property type="entry name" value="T6SS_VgrG/RHS"/>
</dbReference>
<comment type="caution">
    <text evidence="1">The sequence shown here is derived from an EMBL/GenBank/DDBJ whole genome shotgun (WGS) entry which is preliminary data.</text>
</comment>
<dbReference type="Gene3D" id="2.180.10.10">
    <property type="entry name" value="RHS repeat-associated core"/>
    <property type="match status" value="1"/>
</dbReference>
<name>A0A3M5TE64_9PSED</name>
<reference evidence="1 2" key="1">
    <citation type="submission" date="2018-08" db="EMBL/GenBank/DDBJ databases">
        <title>Recombination of ecologically and evolutionarily significant loci maintains genetic cohesion in the Pseudomonas syringae species complex.</title>
        <authorList>
            <person name="Dillon M."/>
            <person name="Thakur S."/>
            <person name="Almeida R.N.D."/>
            <person name="Weir B.S."/>
            <person name="Guttman D.S."/>
        </authorList>
    </citation>
    <scope>NUCLEOTIDE SEQUENCE [LARGE SCALE GENOMIC DNA]</scope>
    <source>
        <strain evidence="1 2">ICMP 9749</strain>
    </source>
</reference>
<dbReference type="InterPro" id="IPR022385">
    <property type="entry name" value="Rhs_assc_core"/>
</dbReference>
<organism evidence="1 2">
    <name type="scientific">Pseudomonas avellanae</name>
    <dbReference type="NCBI Taxonomy" id="46257"/>
    <lineage>
        <taxon>Bacteria</taxon>
        <taxon>Pseudomonadati</taxon>
        <taxon>Pseudomonadota</taxon>
        <taxon>Gammaproteobacteria</taxon>
        <taxon>Pseudomonadales</taxon>
        <taxon>Pseudomonadaceae</taxon>
        <taxon>Pseudomonas</taxon>
    </lineage>
</organism>
<evidence type="ECO:0008006" key="3">
    <source>
        <dbReference type="Google" id="ProtNLM"/>
    </source>
</evidence>
<protein>
    <recommendedName>
        <fullName evidence="3">RHS repeat-associated core domain-containing protein</fullName>
    </recommendedName>
</protein>